<dbReference type="SMART" id="SM00368">
    <property type="entry name" value="LRR_RI"/>
    <property type="match status" value="9"/>
</dbReference>
<dbReference type="EMBL" id="HBEG01050126">
    <property type="protein sequence ID" value="CAD8386846.1"/>
    <property type="molecule type" value="Transcribed_RNA"/>
</dbReference>
<dbReference type="InterPro" id="IPR032675">
    <property type="entry name" value="LRR_dom_sf"/>
</dbReference>
<organism evidence="4">
    <name type="scientific">Pyrodinium bahamense</name>
    <dbReference type="NCBI Taxonomy" id="73915"/>
    <lineage>
        <taxon>Eukaryota</taxon>
        <taxon>Sar</taxon>
        <taxon>Alveolata</taxon>
        <taxon>Dinophyceae</taxon>
        <taxon>Gonyaulacales</taxon>
        <taxon>Pyrocystaceae</taxon>
        <taxon>Pyrodinium</taxon>
    </lineage>
</organism>
<dbReference type="GO" id="GO:0005737">
    <property type="term" value="C:cytoplasm"/>
    <property type="evidence" value="ECO:0007669"/>
    <property type="project" value="TreeGrafter"/>
</dbReference>
<dbReference type="PROSITE" id="PS51450">
    <property type="entry name" value="LRR"/>
    <property type="match status" value="3"/>
</dbReference>
<keyword evidence="3" id="KW-0472">Membrane</keyword>
<reference evidence="4" key="1">
    <citation type="submission" date="2021-01" db="EMBL/GenBank/DDBJ databases">
        <authorList>
            <person name="Corre E."/>
            <person name="Pelletier E."/>
            <person name="Niang G."/>
            <person name="Scheremetjew M."/>
            <person name="Finn R."/>
            <person name="Kale V."/>
            <person name="Holt S."/>
            <person name="Cochrane G."/>
            <person name="Meng A."/>
            <person name="Brown T."/>
            <person name="Cohen L."/>
        </authorList>
    </citation>
    <scope>NUCLEOTIDE SEQUENCE</scope>
    <source>
        <strain evidence="4">Pbaha01</strain>
    </source>
</reference>
<sequence>MAAVVPEEIAARYDASRASTPSLTRSMSGLVRMRSQTASGRIMLCKHCVVFPLVIANLICGIMVLQHFGADGALHYKDFASDSCYMHILPEEGTTLRMKNGTTEVVMKQCVARIEKESDRAYAVSVRKTYETVWERVMIPHDCGDAEGRLNLLSSSNGITVSGLSVASYAFLRVSYLVFELAYKDDFDALAGIGCKCCGRILPHWRYLFEAIARYVVFTLQSAKGAEPWMSVKYSQDCPNIAATRGNPSGVVAASIGCIMSAPVAMALAIMKVRGTGERCRQWTWRVLVGAAVVTWLIAVAYTTPVGLTVDFSVVFDLSWPEVDYAAASWSFSLTAFVIWAVETLSTTVAMLSACCVYDKDYIDFTKQVLDLSHNALSDDDMHKFRKGLAANLVETLHLRNNTIGNSGADRLFEAVTTNNSLKHLNLSCNTISQVDRLFETLVANHTLTHLDLSFNMISEADRPFEALAANSNLTILNLGDNQIREADPLFGALASNSGLRTLILESNKISQVDMLGDTLAASTSLTSLDLRYNQLSQVDRLGAALAKNCTLQELWLWGNKIVQADALFGALAENTSLMRLSVASNRISQVGQLGHALSVNRTLEELQLQRNQISEVEWLLGALAKNETLKNVDLSRNKLSEESRACVTESWGERGGHMAL</sequence>
<evidence type="ECO:0000256" key="1">
    <source>
        <dbReference type="ARBA" id="ARBA00022614"/>
    </source>
</evidence>
<dbReference type="PANTHER" id="PTHR15454">
    <property type="entry name" value="NISCHARIN RELATED"/>
    <property type="match status" value="1"/>
</dbReference>
<evidence type="ECO:0000256" key="2">
    <source>
        <dbReference type="ARBA" id="ARBA00022737"/>
    </source>
</evidence>
<accession>A0A7S0B9U7</accession>
<feature type="transmembrane region" description="Helical" evidence="3">
    <location>
        <begin position="250"/>
        <end position="271"/>
    </location>
</feature>
<protein>
    <submittedName>
        <fullName evidence="4">Uncharacterized protein</fullName>
    </submittedName>
</protein>
<name>A0A7S0B9U7_9DINO</name>
<feature type="transmembrane region" description="Helical" evidence="3">
    <location>
        <begin position="283"/>
        <end position="303"/>
    </location>
</feature>
<dbReference type="Pfam" id="PF13516">
    <property type="entry name" value="LRR_6"/>
    <property type="match status" value="6"/>
</dbReference>
<dbReference type="AlphaFoldDB" id="A0A7S0B9U7"/>
<gene>
    <name evidence="4" type="ORF">PBAH0796_LOCUS30534</name>
</gene>
<dbReference type="InterPro" id="IPR001611">
    <property type="entry name" value="Leu-rich_rpt"/>
</dbReference>
<evidence type="ECO:0000313" key="4">
    <source>
        <dbReference type="EMBL" id="CAD8386846.1"/>
    </source>
</evidence>
<keyword evidence="2" id="KW-0677">Repeat</keyword>
<dbReference type="SUPFAM" id="SSF52047">
    <property type="entry name" value="RNI-like"/>
    <property type="match status" value="1"/>
</dbReference>
<keyword evidence="3" id="KW-1133">Transmembrane helix</keyword>
<evidence type="ECO:0000256" key="3">
    <source>
        <dbReference type="SAM" id="Phobius"/>
    </source>
</evidence>
<keyword evidence="1" id="KW-0433">Leucine-rich repeat</keyword>
<proteinExistence type="predicted"/>
<keyword evidence="3" id="KW-0812">Transmembrane</keyword>
<dbReference type="Gene3D" id="3.80.10.10">
    <property type="entry name" value="Ribonuclease Inhibitor"/>
    <property type="match status" value="1"/>
</dbReference>